<dbReference type="PROSITE" id="PS52016">
    <property type="entry name" value="TONB_DEPENDENT_REC_3"/>
    <property type="match status" value="1"/>
</dbReference>
<keyword evidence="6 8" id="KW-0472">Membrane</keyword>
<dbReference type="InterPro" id="IPR000531">
    <property type="entry name" value="Beta-barrel_TonB"/>
</dbReference>
<evidence type="ECO:0000256" key="6">
    <source>
        <dbReference type="ARBA" id="ARBA00023136"/>
    </source>
</evidence>
<evidence type="ECO:0000256" key="3">
    <source>
        <dbReference type="ARBA" id="ARBA00022452"/>
    </source>
</evidence>
<evidence type="ECO:0000256" key="1">
    <source>
        <dbReference type="ARBA" id="ARBA00004571"/>
    </source>
</evidence>
<dbReference type="PANTHER" id="PTHR47234">
    <property type="match status" value="1"/>
</dbReference>
<evidence type="ECO:0000256" key="5">
    <source>
        <dbReference type="ARBA" id="ARBA00023077"/>
    </source>
</evidence>
<keyword evidence="4 8" id="KW-0812">Transmembrane</keyword>
<proteinExistence type="inferred from homology"/>
<dbReference type="AlphaFoldDB" id="A0A1G6YJK7"/>
<evidence type="ECO:0000313" key="13">
    <source>
        <dbReference type="EMBL" id="SDD90694.1"/>
    </source>
</evidence>
<dbReference type="Gene3D" id="2.40.170.20">
    <property type="entry name" value="TonB-dependent receptor, beta-barrel domain"/>
    <property type="match status" value="1"/>
</dbReference>
<keyword evidence="10" id="KW-0732">Signal</keyword>
<protein>
    <submittedName>
        <fullName evidence="13">Iron complex outermembrane recepter protein</fullName>
    </submittedName>
</protein>
<dbReference type="InterPro" id="IPR037066">
    <property type="entry name" value="Plug_dom_sf"/>
</dbReference>
<dbReference type="Proteomes" id="UP000199603">
    <property type="component" value="Unassembled WGS sequence"/>
</dbReference>
<feature type="domain" description="TonB-dependent receptor plug" evidence="12">
    <location>
        <begin position="52"/>
        <end position="175"/>
    </location>
</feature>
<gene>
    <name evidence="13" type="ORF">SAMN04488509_11047</name>
</gene>
<dbReference type="EMBL" id="FNAG01000010">
    <property type="protein sequence ID" value="SDD90694.1"/>
    <property type="molecule type" value="Genomic_DNA"/>
</dbReference>
<dbReference type="OrthoDB" id="6276154at2"/>
<evidence type="ECO:0000259" key="12">
    <source>
        <dbReference type="Pfam" id="PF07715"/>
    </source>
</evidence>
<organism evidence="13 14">
    <name type="scientific">Aquimonas voraii</name>
    <dbReference type="NCBI Taxonomy" id="265719"/>
    <lineage>
        <taxon>Bacteria</taxon>
        <taxon>Pseudomonadati</taxon>
        <taxon>Pseudomonadota</taxon>
        <taxon>Gammaproteobacteria</taxon>
        <taxon>Lysobacterales</taxon>
        <taxon>Lysobacteraceae</taxon>
        <taxon>Aquimonas</taxon>
    </lineage>
</organism>
<accession>A0A1G6YJK7</accession>
<reference evidence="13 14" key="1">
    <citation type="submission" date="2016-10" db="EMBL/GenBank/DDBJ databases">
        <authorList>
            <person name="de Groot N.N."/>
        </authorList>
    </citation>
    <scope>NUCLEOTIDE SEQUENCE [LARGE SCALE GENOMIC DNA]</scope>
    <source>
        <strain evidence="13 14">DSM 16957</strain>
    </source>
</reference>
<feature type="chain" id="PRO_5011523195" evidence="10">
    <location>
        <begin position="28"/>
        <end position="947"/>
    </location>
</feature>
<evidence type="ECO:0000259" key="11">
    <source>
        <dbReference type="Pfam" id="PF00593"/>
    </source>
</evidence>
<dbReference type="STRING" id="265719.SAMN04488509_11047"/>
<dbReference type="Gene3D" id="2.170.130.10">
    <property type="entry name" value="TonB-dependent receptor, plug domain"/>
    <property type="match status" value="1"/>
</dbReference>
<feature type="domain" description="TonB-dependent receptor-like beta-barrel" evidence="11">
    <location>
        <begin position="376"/>
        <end position="911"/>
    </location>
</feature>
<keyword evidence="7 8" id="KW-0998">Cell outer membrane</keyword>
<dbReference type="InterPro" id="IPR036942">
    <property type="entry name" value="Beta-barrel_TonB_sf"/>
</dbReference>
<evidence type="ECO:0000256" key="9">
    <source>
        <dbReference type="RuleBase" id="RU003357"/>
    </source>
</evidence>
<evidence type="ECO:0000256" key="7">
    <source>
        <dbReference type="ARBA" id="ARBA00023237"/>
    </source>
</evidence>
<keyword evidence="2 8" id="KW-0813">Transport</keyword>
<keyword evidence="5 9" id="KW-0798">TonB box</keyword>
<feature type="signal peptide" evidence="10">
    <location>
        <begin position="1"/>
        <end position="27"/>
    </location>
</feature>
<dbReference type="Pfam" id="PF07715">
    <property type="entry name" value="Plug"/>
    <property type="match status" value="1"/>
</dbReference>
<evidence type="ECO:0000256" key="4">
    <source>
        <dbReference type="ARBA" id="ARBA00022692"/>
    </source>
</evidence>
<evidence type="ECO:0000313" key="14">
    <source>
        <dbReference type="Proteomes" id="UP000199603"/>
    </source>
</evidence>
<comment type="subcellular location">
    <subcellularLocation>
        <location evidence="1 8">Cell outer membrane</location>
        <topology evidence="1 8">Multi-pass membrane protein</topology>
    </subcellularLocation>
</comment>
<dbReference type="Pfam" id="PF00593">
    <property type="entry name" value="TonB_dep_Rec_b-barrel"/>
    <property type="match status" value="1"/>
</dbReference>
<evidence type="ECO:0000256" key="8">
    <source>
        <dbReference type="PROSITE-ProRule" id="PRU01360"/>
    </source>
</evidence>
<sequence length="947" mass="102043">MNTIRHRLSAAIRCALPVLLLPALVVAQDEPRELDRVEVTGSRIKKAEIEGQSPIQVITREQIQRTGLTAVADLLQQMTAGGSSLNTKFNSSGNFGFPPDGSGVGAGAATVDLRHLGAQRVLVLVDGVRWVNESSASGVGSATDLNTIPVGIIERIEILEDGASSIYGSDAIAGVVNIITRREIDGAQVSIQYGGYGGDRGETSSIDASLGGSGERHAFFLGVSRTEQKQIASSTYDFSGVPRPGTGLTFGSSATPNGRFIFTDPNTGQTVSLTTPNGQSFPNNPSYPQDFIPFTTANRFNFAEYNLILTPSTRKSVFSQGRIELGESTTAYVRALFNRRESANQAAPEPIFLGPDAGTGNPYADDIRISASNPFNPFGFDLISSGPGANLILIGRRPVEGGPRRFEQVVDTWYFGTGLEGSWDLGSRSLLWDLNYARSSNQAEQTNFGSYNIRRIAQGLGPLAACQADPQCVPLNIFGGPGTLTREMLDYIQPVVRDSSENNIELISGNLTGDLFSLPAGALSFATGFEHRRLDGFYRPDALTVAGEYNGVPSRPTSGEYDVTEYYVEFNAPIYEAGSSRLDLSVAGRYSDYSTFGGETTGKLGLRWQLNEQFLLRGTFAEGFRAPSIGELFGSASRFDAQLDDPCLISLSGAPPTANCAAFGVPAGAQQANSQISVTTGGNAELQPEMVDSTSAGFVWSPGFAENSGWSQRLDIEFAWYKHELEGGIQAIDAQTQLNLCVAGGPSSPFCQGITRASTGGINGFDNRLQNLGSIETSGFDLDIGWTLPETGLGQFRVDWQNTFVDDYEARGANGVQQPRRVGIEVNNSTIPEWTSNLALDWTYGDFSARWTTRFIDRVTEDCGDARTFAVCRNPAPNANPLGSTTYHDLQLGWQAPMLEGTQFTLGVNNLFEKQAPLCLSCSLNGYDASTYDLPERFIYGKIDVRF</sequence>
<dbReference type="PANTHER" id="PTHR47234:SF2">
    <property type="entry name" value="TONB-DEPENDENT RECEPTOR"/>
    <property type="match status" value="1"/>
</dbReference>
<keyword evidence="3 8" id="KW-1134">Transmembrane beta strand</keyword>
<dbReference type="GO" id="GO:0009279">
    <property type="term" value="C:cell outer membrane"/>
    <property type="evidence" value="ECO:0007669"/>
    <property type="project" value="UniProtKB-SubCell"/>
</dbReference>
<dbReference type="InterPro" id="IPR039426">
    <property type="entry name" value="TonB-dep_rcpt-like"/>
</dbReference>
<comment type="similarity">
    <text evidence="8 9">Belongs to the TonB-dependent receptor family.</text>
</comment>
<dbReference type="InterPro" id="IPR012910">
    <property type="entry name" value="Plug_dom"/>
</dbReference>
<dbReference type="SUPFAM" id="SSF56935">
    <property type="entry name" value="Porins"/>
    <property type="match status" value="1"/>
</dbReference>
<evidence type="ECO:0000256" key="10">
    <source>
        <dbReference type="SAM" id="SignalP"/>
    </source>
</evidence>
<dbReference type="RefSeq" id="WP_091244050.1">
    <property type="nucleotide sequence ID" value="NZ_FNAG01000010.1"/>
</dbReference>
<evidence type="ECO:0000256" key="2">
    <source>
        <dbReference type="ARBA" id="ARBA00022448"/>
    </source>
</evidence>
<keyword evidence="14" id="KW-1185">Reference proteome</keyword>
<name>A0A1G6YJK7_9GAMM</name>